<name>A0A2P2PW27_RHIMU</name>
<proteinExistence type="predicted"/>
<dbReference type="AlphaFoldDB" id="A0A2P2PW27"/>
<dbReference type="EMBL" id="GGEC01078464">
    <property type="protein sequence ID" value="MBX58948.1"/>
    <property type="molecule type" value="Transcribed_RNA"/>
</dbReference>
<evidence type="ECO:0000313" key="1">
    <source>
        <dbReference type="EMBL" id="MBX58948.1"/>
    </source>
</evidence>
<reference evidence="1" key="1">
    <citation type="submission" date="2018-02" db="EMBL/GenBank/DDBJ databases">
        <title>Rhizophora mucronata_Transcriptome.</title>
        <authorList>
            <person name="Meera S.P."/>
            <person name="Sreeshan A."/>
            <person name="Augustine A."/>
        </authorList>
    </citation>
    <scope>NUCLEOTIDE SEQUENCE</scope>
    <source>
        <tissue evidence="1">Leaf</tissue>
    </source>
</reference>
<accession>A0A2P2PW27</accession>
<sequence>MFLLAVFIIYGSVLSSAFLCLGSKKP</sequence>
<organism evidence="1">
    <name type="scientific">Rhizophora mucronata</name>
    <name type="common">Asiatic mangrove</name>
    <dbReference type="NCBI Taxonomy" id="61149"/>
    <lineage>
        <taxon>Eukaryota</taxon>
        <taxon>Viridiplantae</taxon>
        <taxon>Streptophyta</taxon>
        <taxon>Embryophyta</taxon>
        <taxon>Tracheophyta</taxon>
        <taxon>Spermatophyta</taxon>
        <taxon>Magnoliopsida</taxon>
        <taxon>eudicotyledons</taxon>
        <taxon>Gunneridae</taxon>
        <taxon>Pentapetalae</taxon>
        <taxon>rosids</taxon>
        <taxon>fabids</taxon>
        <taxon>Malpighiales</taxon>
        <taxon>Rhizophoraceae</taxon>
        <taxon>Rhizophora</taxon>
    </lineage>
</organism>
<protein>
    <submittedName>
        <fullName evidence="1">Uncharacterized protein</fullName>
    </submittedName>
</protein>